<evidence type="ECO:0000256" key="1">
    <source>
        <dbReference type="ARBA" id="ARBA00004514"/>
    </source>
</evidence>
<organism evidence="7 8">
    <name type="scientific">Ruminiclostridium hungatei</name>
    <name type="common">Clostridium hungatei</name>
    <dbReference type="NCBI Taxonomy" id="48256"/>
    <lineage>
        <taxon>Bacteria</taxon>
        <taxon>Bacillati</taxon>
        <taxon>Bacillota</taxon>
        <taxon>Clostridia</taxon>
        <taxon>Eubacteriales</taxon>
        <taxon>Oscillospiraceae</taxon>
        <taxon>Ruminiclostridium</taxon>
    </lineage>
</organism>
<evidence type="ECO:0000256" key="2">
    <source>
        <dbReference type="ARBA" id="ARBA00008787"/>
    </source>
</evidence>
<gene>
    <name evidence="7" type="primary">fliS</name>
    <name evidence="7" type="ORF">CLHUN_06000</name>
</gene>
<dbReference type="EMBL" id="MZGX01000003">
    <property type="protein sequence ID" value="OPX45663.1"/>
    <property type="molecule type" value="Genomic_DNA"/>
</dbReference>
<dbReference type="CDD" id="cd16098">
    <property type="entry name" value="FliS"/>
    <property type="match status" value="1"/>
</dbReference>
<keyword evidence="8" id="KW-1185">Reference proteome</keyword>
<evidence type="ECO:0000256" key="4">
    <source>
        <dbReference type="ARBA" id="ARBA00022795"/>
    </source>
</evidence>
<comment type="caution">
    <text evidence="7">The sequence shown here is derived from an EMBL/GenBank/DDBJ whole genome shotgun (WGS) entry which is preliminary data.</text>
</comment>
<dbReference type="STRING" id="48256.CLHUN_06000"/>
<dbReference type="PIRSF" id="PIRSF039090">
    <property type="entry name" value="Flis"/>
    <property type="match status" value="1"/>
</dbReference>
<sequence>MVSNNGYNQYKQNSINTATPEELTLMLYNGLVKFIMQAQTAIEEKKFEKANNSIIRSQDIIREFQVTLNMKYEVAHNLALIYDYMHRRLVEANIKKDKDILDEVLGFAKELRDTWAQAMKLAKQHINVNETIAK</sequence>
<reference evidence="7 8" key="1">
    <citation type="submission" date="2017-03" db="EMBL/GenBank/DDBJ databases">
        <title>Genome sequence of Clostridium hungatei DSM 14427.</title>
        <authorList>
            <person name="Poehlein A."/>
            <person name="Daniel R."/>
        </authorList>
    </citation>
    <scope>NUCLEOTIDE SEQUENCE [LARGE SCALE GENOMIC DNA]</scope>
    <source>
        <strain evidence="7 8">DSM 14427</strain>
    </source>
</reference>
<comment type="similarity">
    <text evidence="2 6">Belongs to the FliS family.</text>
</comment>
<dbReference type="InterPro" id="IPR036584">
    <property type="entry name" value="FliS_sf"/>
</dbReference>
<dbReference type="Pfam" id="PF02561">
    <property type="entry name" value="FliS"/>
    <property type="match status" value="1"/>
</dbReference>
<evidence type="ECO:0000313" key="8">
    <source>
        <dbReference type="Proteomes" id="UP000191554"/>
    </source>
</evidence>
<evidence type="ECO:0000313" key="7">
    <source>
        <dbReference type="EMBL" id="OPX45663.1"/>
    </source>
</evidence>
<dbReference type="RefSeq" id="WP_080063067.1">
    <property type="nucleotide sequence ID" value="NZ_MZGX01000003.1"/>
</dbReference>
<keyword evidence="5" id="KW-0143">Chaperone</keyword>
<dbReference type="GO" id="GO:0071973">
    <property type="term" value="P:bacterial-type flagellum-dependent cell motility"/>
    <property type="evidence" value="ECO:0007669"/>
    <property type="project" value="TreeGrafter"/>
</dbReference>
<keyword evidence="7" id="KW-0966">Cell projection</keyword>
<comment type="subcellular location">
    <subcellularLocation>
        <location evidence="1 6">Cytoplasm</location>
        <location evidence="1 6">Cytosol</location>
    </subcellularLocation>
</comment>
<accession>A0A1V4SPE1</accession>
<dbReference type="GO" id="GO:0005829">
    <property type="term" value="C:cytosol"/>
    <property type="evidence" value="ECO:0007669"/>
    <property type="project" value="UniProtKB-SubCell"/>
</dbReference>
<keyword evidence="7" id="KW-0969">Cilium</keyword>
<evidence type="ECO:0000256" key="6">
    <source>
        <dbReference type="PIRNR" id="PIRNR039090"/>
    </source>
</evidence>
<keyword evidence="3 6" id="KW-0963">Cytoplasm</keyword>
<dbReference type="Gene3D" id="1.20.120.340">
    <property type="entry name" value="Flagellar protein FliS"/>
    <property type="match status" value="1"/>
</dbReference>
<dbReference type="GO" id="GO:0044780">
    <property type="term" value="P:bacterial-type flagellum assembly"/>
    <property type="evidence" value="ECO:0007669"/>
    <property type="project" value="InterPro"/>
</dbReference>
<dbReference type="PANTHER" id="PTHR34773:SF1">
    <property type="entry name" value="FLAGELLAR SECRETION CHAPERONE FLIS"/>
    <property type="match status" value="1"/>
</dbReference>
<dbReference type="SUPFAM" id="SSF101116">
    <property type="entry name" value="Flagellar export chaperone FliS"/>
    <property type="match status" value="1"/>
</dbReference>
<dbReference type="Proteomes" id="UP000191554">
    <property type="component" value="Unassembled WGS sequence"/>
</dbReference>
<evidence type="ECO:0000256" key="5">
    <source>
        <dbReference type="ARBA" id="ARBA00023186"/>
    </source>
</evidence>
<protein>
    <recommendedName>
        <fullName evidence="6">Flagellar secretion chaperone FliS</fullName>
    </recommendedName>
</protein>
<name>A0A1V4SPE1_RUMHU</name>
<keyword evidence="4 6" id="KW-1005">Bacterial flagellum biogenesis</keyword>
<dbReference type="InterPro" id="IPR003713">
    <property type="entry name" value="FliS"/>
</dbReference>
<dbReference type="AlphaFoldDB" id="A0A1V4SPE1"/>
<evidence type="ECO:0000256" key="3">
    <source>
        <dbReference type="ARBA" id="ARBA00022490"/>
    </source>
</evidence>
<dbReference type="PANTHER" id="PTHR34773">
    <property type="entry name" value="FLAGELLAR SECRETION CHAPERONE FLIS"/>
    <property type="match status" value="1"/>
</dbReference>
<keyword evidence="7" id="KW-0282">Flagellum</keyword>
<proteinExistence type="inferred from homology"/>
<dbReference type="OrthoDB" id="1524959at2"/>
<dbReference type="NCBIfam" id="TIGR00208">
    <property type="entry name" value="fliS"/>
    <property type="match status" value="1"/>
</dbReference>